<accession>A0A1D8TN46</accession>
<evidence type="ECO:0000256" key="1">
    <source>
        <dbReference type="ARBA" id="ARBA00022649"/>
    </source>
</evidence>
<gene>
    <name evidence="2" type="ORF">BJP34_05870</name>
</gene>
<reference evidence="3" key="1">
    <citation type="submission" date="2016-10" db="EMBL/GenBank/DDBJ databases">
        <title>Comparative genomics uncovers the prolific and rare metabolic potential of the cyanobacterial genus Moorea.</title>
        <authorList>
            <person name="Leao T."/>
            <person name="Castelao G."/>
            <person name="Korobeynikov A."/>
            <person name="Monroe E.A."/>
            <person name="Podell S."/>
            <person name="Glukhov E."/>
            <person name="Allen E."/>
            <person name="Gerwick W.H."/>
            <person name="Gerwick L."/>
        </authorList>
    </citation>
    <scope>NUCLEOTIDE SEQUENCE [LARGE SCALE GENOMIC DNA]</scope>
    <source>
        <strain evidence="3">PAL-8-15-08-1</strain>
    </source>
</reference>
<dbReference type="SUPFAM" id="SSF143011">
    <property type="entry name" value="RelE-like"/>
    <property type="match status" value="1"/>
</dbReference>
<evidence type="ECO:0000313" key="2">
    <source>
        <dbReference type="EMBL" id="AOW99034.1"/>
    </source>
</evidence>
<sequence>MLRVNLSRQAAKFIKKLSTTKHARQIATKITELRSNPYPPDSLKLKGYSYYRADSGEYRIVYQVQEEILEILLIDKRNDDEVYKQLKRKY</sequence>
<name>A0A1D8TN46_9CYAN</name>
<dbReference type="PANTHER" id="PTHR38813">
    <property type="match status" value="1"/>
</dbReference>
<dbReference type="OrthoDB" id="426740at2"/>
<dbReference type="AlphaFoldDB" id="A0A1D8TN46"/>
<dbReference type="Proteomes" id="UP000177870">
    <property type="component" value="Chromosome"/>
</dbReference>
<keyword evidence="1" id="KW-1277">Toxin-antitoxin system</keyword>
<dbReference type="Pfam" id="PF05016">
    <property type="entry name" value="ParE_toxin"/>
    <property type="match status" value="1"/>
</dbReference>
<dbReference type="KEGG" id="mpro:BJP34_05870"/>
<proteinExistence type="predicted"/>
<dbReference type="PANTHER" id="PTHR38813:SF1">
    <property type="entry name" value="TOXIN RELE1-RELATED"/>
    <property type="match status" value="1"/>
</dbReference>
<dbReference type="InterPro" id="IPR052747">
    <property type="entry name" value="TA_system_RelE_toxin"/>
</dbReference>
<dbReference type="InterPro" id="IPR007712">
    <property type="entry name" value="RelE/ParE_toxin"/>
</dbReference>
<dbReference type="Gene3D" id="3.30.2310.20">
    <property type="entry name" value="RelE-like"/>
    <property type="match status" value="1"/>
</dbReference>
<dbReference type="InterPro" id="IPR035093">
    <property type="entry name" value="RelE/ParE_toxin_dom_sf"/>
</dbReference>
<dbReference type="STRING" id="1458985.BJP34_05870"/>
<organism evidence="2 3">
    <name type="scientific">Moorena producens PAL-8-15-08-1</name>
    <dbReference type="NCBI Taxonomy" id="1458985"/>
    <lineage>
        <taxon>Bacteria</taxon>
        <taxon>Bacillati</taxon>
        <taxon>Cyanobacteriota</taxon>
        <taxon>Cyanophyceae</taxon>
        <taxon>Coleofasciculales</taxon>
        <taxon>Coleofasciculaceae</taxon>
        <taxon>Moorena</taxon>
    </lineage>
</organism>
<evidence type="ECO:0000313" key="3">
    <source>
        <dbReference type="Proteomes" id="UP000177870"/>
    </source>
</evidence>
<dbReference type="EMBL" id="CP017599">
    <property type="protein sequence ID" value="AOW99034.1"/>
    <property type="molecule type" value="Genomic_DNA"/>
</dbReference>
<protein>
    <submittedName>
        <fullName evidence="2">Addiction module toxin RelE</fullName>
    </submittedName>
</protein>